<evidence type="ECO:0000259" key="4">
    <source>
        <dbReference type="PROSITE" id="PS50043"/>
    </source>
</evidence>
<dbReference type="InterPro" id="IPR016032">
    <property type="entry name" value="Sig_transdc_resp-reg_C-effctor"/>
</dbReference>
<dbReference type="PANTHER" id="PTHR44688:SF16">
    <property type="entry name" value="DNA-BINDING TRANSCRIPTIONAL ACTIVATOR DEVR_DOSR"/>
    <property type="match status" value="1"/>
</dbReference>
<name>A0ABZ1B7I3_9ACTN</name>
<dbReference type="Pfam" id="PF00196">
    <property type="entry name" value="GerE"/>
    <property type="match status" value="1"/>
</dbReference>
<sequence>MLTLLADGLSNAEIGRALFISPITVRNHVSSIFAKLQVSNRRQAMLRVRAGRDDGSG</sequence>
<protein>
    <submittedName>
        <fullName evidence="5">Helix-turn-helix transcriptional regulator</fullName>
    </submittedName>
</protein>
<evidence type="ECO:0000313" key="6">
    <source>
        <dbReference type="Proteomes" id="UP001324287"/>
    </source>
</evidence>
<reference evidence="5 6" key="1">
    <citation type="submission" date="2023-12" db="EMBL/GenBank/DDBJ databases">
        <title>Blastococcus brunescens sp. nov., an actonobacterium isolated from sandstone collected in sahara desert.</title>
        <authorList>
            <person name="Gtari M."/>
            <person name="Ghodhbane F."/>
        </authorList>
    </citation>
    <scope>NUCLEOTIDE SEQUENCE [LARGE SCALE GENOMIC DNA]</scope>
    <source>
        <strain evidence="5 6">BMG 8361</strain>
    </source>
</reference>
<dbReference type="SMART" id="SM00421">
    <property type="entry name" value="HTH_LUXR"/>
    <property type="match status" value="1"/>
</dbReference>
<keyword evidence="6" id="KW-1185">Reference proteome</keyword>
<dbReference type="Proteomes" id="UP001324287">
    <property type="component" value="Chromosome"/>
</dbReference>
<evidence type="ECO:0000313" key="5">
    <source>
        <dbReference type="EMBL" id="WRL65828.1"/>
    </source>
</evidence>
<dbReference type="InterPro" id="IPR036388">
    <property type="entry name" value="WH-like_DNA-bd_sf"/>
</dbReference>
<dbReference type="PRINTS" id="PR00038">
    <property type="entry name" value="HTHLUXR"/>
</dbReference>
<dbReference type="InterPro" id="IPR000792">
    <property type="entry name" value="Tscrpt_reg_LuxR_C"/>
</dbReference>
<dbReference type="PANTHER" id="PTHR44688">
    <property type="entry name" value="DNA-BINDING TRANSCRIPTIONAL ACTIVATOR DEVR_DOSR"/>
    <property type="match status" value="1"/>
</dbReference>
<dbReference type="PROSITE" id="PS00622">
    <property type="entry name" value="HTH_LUXR_1"/>
    <property type="match status" value="1"/>
</dbReference>
<evidence type="ECO:0000256" key="3">
    <source>
        <dbReference type="ARBA" id="ARBA00023163"/>
    </source>
</evidence>
<proteinExistence type="predicted"/>
<evidence type="ECO:0000256" key="2">
    <source>
        <dbReference type="ARBA" id="ARBA00023125"/>
    </source>
</evidence>
<dbReference type="EMBL" id="CP141261">
    <property type="protein sequence ID" value="WRL65828.1"/>
    <property type="molecule type" value="Genomic_DNA"/>
</dbReference>
<organism evidence="5 6">
    <name type="scientific">Blastococcus brunescens</name>
    <dbReference type="NCBI Taxonomy" id="1564165"/>
    <lineage>
        <taxon>Bacteria</taxon>
        <taxon>Bacillati</taxon>
        <taxon>Actinomycetota</taxon>
        <taxon>Actinomycetes</taxon>
        <taxon>Geodermatophilales</taxon>
        <taxon>Geodermatophilaceae</taxon>
        <taxon>Blastococcus</taxon>
    </lineage>
</organism>
<evidence type="ECO:0000256" key="1">
    <source>
        <dbReference type="ARBA" id="ARBA00023015"/>
    </source>
</evidence>
<dbReference type="SUPFAM" id="SSF46894">
    <property type="entry name" value="C-terminal effector domain of the bipartite response regulators"/>
    <property type="match status" value="1"/>
</dbReference>
<dbReference type="Gene3D" id="1.10.10.10">
    <property type="entry name" value="Winged helix-like DNA-binding domain superfamily/Winged helix DNA-binding domain"/>
    <property type="match status" value="1"/>
</dbReference>
<accession>A0ABZ1B7I3</accession>
<dbReference type="RefSeq" id="WP_324277145.1">
    <property type="nucleotide sequence ID" value="NZ_CP141261.1"/>
</dbReference>
<keyword evidence="3" id="KW-0804">Transcription</keyword>
<dbReference type="PROSITE" id="PS50043">
    <property type="entry name" value="HTH_LUXR_2"/>
    <property type="match status" value="1"/>
</dbReference>
<gene>
    <name evidence="5" type="ORF">U6N30_09825</name>
</gene>
<feature type="domain" description="HTH luxR-type" evidence="4">
    <location>
        <begin position="1"/>
        <end position="52"/>
    </location>
</feature>
<keyword evidence="1" id="KW-0805">Transcription regulation</keyword>
<dbReference type="CDD" id="cd06170">
    <property type="entry name" value="LuxR_C_like"/>
    <property type="match status" value="1"/>
</dbReference>
<keyword evidence="2" id="KW-0238">DNA-binding</keyword>